<evidence type="ECO:0000313" key="2">
    <source>
        <dbReference type="Proteomes" id="UP001165541"/>
    </source>
</evidence>
<dbReference type="Gene3D" id="2.60.40.10">
    <property type="entry name" value="Immunoglobulins"/>
    <property type="match status" value="1"/>
</dbReference>
<comment type="caution">
    <text evidence="1">The sequence shown here is derived from an EMBL/GenBank/DDBJ whole genome shotgun (WGS) entry which is preliminary data.</text>
</comment>
<dbReference type="PROSITE" id="PS51257">
    <property type="entry name" value="PROKAR_LIPOPROTEIN"/>
    <property type="match status" value="1"/>
</dbReference>
<name>A0ABT0YK49_9BURK</name>
<dbReference type="RefSeq" id="WP_251777221.1">
    <property type="nucleotide sequence ID" value="NZ_JAMKFE010000003.1"/>
</dbReference>
<dbReference type="InterPro" id="IPR013783">
    <property type="entry name" value="Ig-like_fold"/>
</dbReference>
<proteinExistence type="predicted"/>
<dbReference type="Proteomes" id="UP001165541">
    <property type="component" value="Unassembled WGS sequence"/>
</dbReference>
<reference evidence="1" key="1">
    <citation type="submission" date="2022-05" db="EMBL/GenBank/DDBJ databases">
        <title>Schlegelella sp. nov., isolated from mangrove soil.</title>
        <authorList>
            <person name="Liu Y."/>
            <person name="Ge X."/>
            <person name="Liu W."/>
        </authorList>
    </citation>
    <scope>NUCLEOTIDE SEQUENCE</scope>
    <source>
        <strain evidence="1">S2-27</strain>
    </source>
</reference>
<sequence length="138" mass="14633">MPFASLRSPVTPARRLRVLALGAALLLAGCGGGVYWSIGDDDEPDVDLAASPDLVSSGDTFELQASAGGGSGFIDEVRFYRVDDDALVFLGADTESPYRLTVTAPTVTSTTTRLYVARAWDEFGNRGESDEITVTVQP</sequence>
<gene>
    <name evidence="1" type="ORF">M8A51_05745</name>
</gene>
<dbReference type="Pfam" id="PF17957">
    <property type="entry name" value="Big_7"/>
    <property type="match status" value="1"/>
</dbReference>
<protein>
    <submittedName>
        <fullName evidence="1">Ig-like domain-containing protein</fullName>
    </submittedName>
</protein>
<keyword evidence="2" id="KW-1185">Reference proteome</keyword>
<dbReference type="EMBL" id="JAMKFE010000003">
    <property type="protein sequence ID" value="MCM5679033.1"/>
    <property type="molecule type" value="Genomic_DNA"/>
</dbReference>
<organism evidence="1 2">
    <name type="scientific">Caldimonas mangrovi</name>
    <dbReference type="NCBI Taxonomy" id="2944811"/>
    <lineage>
        <taxon>Bacteria</taxon>
        <taxon>Pseudomonadati</taxon>
        <taxon>Pseudomonadota</taxon>
        <taxon>Betaproteobacteria</taxon>
        <taxon>Burkholderiales</taxon>
        <taxon>Sphaerotilaceae</taxon>
        <taxon>Caldimonas</taxon>
    </lineage>
</organism>
<accession>A0ABT0YK49</accession>
<evidence type="ECO:0000313" key="1">
    <source>
        <dbReference type="EMBL" id="MCM5679033.1"/>
    </source>
</evidence>